<dbReference type="InterPro" id="IPR005606">
    <property type="entry name" value="Sec20"/>
</dbReference>
<dbReference type="GO" id="GO:0031201">
    <property type="term" value="C:SNARE complex"/>
    <property type="evidence" value="ECO:0007669"/>
    <property type="project" value="TreeGrafter"/>
</dbReference>
<dbReference type="PANTHER" id="PTHR12825:SF0">
    <property type="entry name" value="VESICLE TRANSPORT PROTEIN SEC20"/>
    <property type="match status" value="1"/>
</dbReference>
<dbReference type="InterPro" id="IPR056173">
    <property type="entry name" value="Sec20_C"/>
</dbReference>
<dbReference type="eggNOG" id="ENOG502S7WD">
    <property type="taxonomic scope" value="Eukaryota"/>
</dbReference>
<evidence type="ECO:0000256" key="7">
    <source>
        <dbReference type="ARBA" id="ARBA00023054"/>
    </source>
</evidence>
<feature type="transmembrane region" description="Helical" evidence="11">
    <location>
        <begin position="263"/>
        <end position="283"/>
    </location>
</feature>
<dbReference type="GO" id="GO:0006890">
    <property type="term" value="P:retrograde vesicle-mediated transport, Golgi to endoplasmic reticulum"/>
    <property type="evidence" value="ECO:0007669"/>
    <property type="project" value="InterPro"/>
</dbReference>
<dbReference type="HOGENOM" id="CLU_038503_1_0_1"/>
<evidence type="ECO:0000256" key="2">
    <source>
        <dbReference type="ARBA" id="ARBA00022448"/>
    </source>
</evidence>
<evidence type="ECO:0000259" key="12">
    <source>
        <dbReference type="Pfam" id="PF03908"/>
    </source>
</evidence>
<feature type="region of interest" description="Disordered" evidence="10">
    <location>
        <begin position="346"/>
        <end position="383"/>
    </location>
</feature>
<proteinExistence type="inferred from homology"/>
<evidence type="ECO:0000256" key="8">
    <source>
        <dbReference type="ARBA" id="ARBA00023136"/>
    </source>
</evidence>
<comment type="subcellular location">
    <subcellularLocation>
        <location evidence="1">Endoplasmic reticulum membrane</location>
        <topology evidence="1">Single-pass type IV membrane protein</topology>
    </subcellularLocation>
</comment>
<evidence type="ECO:0000256" key="6">
    <source>
        <dbReference type="ARBA" id="ARBA00022989"/>
    </source>
</evidence>
<comment type="caution">
    <text evidence="13">The sequence shown here is derived from an EMBL/GenBank/DDBJ whole genome shotgun (WGS) entry which is preliminary data.</text>
</comment>
<accession>A0A093VTR6</accession>
<keyword evidence="3 11" id="KW-0812">Transmembrane</keyword>
<organism evidence="13">
    <name type="scientific">Talaromyces marneffei PM1</name>
    <dbReference type="NCBI Taxonomy" id="1077442"/>
    <lineage>
        <taxon>Eukaryota</taxon>
        <taxon>Fungi</taxon>
        <taxon>Dikarya</taxon>
        <taxon>Ascomycota</taxon>
        <taxon>Pezizomycotina</taxon>
        <taxon>Eurotiomycetes</taxon>
        <taxon>Eurotiomycetidae</taxon>
        <taxon>Eurotiales</taxon>
        <taxon>Trichocomaceae</taxon>
        <taxon>Talaromyces</taxon>
        <taxon>Talaromyces sect. Talaromyces</taxon>
    </lineage>
</organism>
<feature type="region of interest" description="Disordered" evidence="10">
    <location>
        <begin position="73"/>
        <end position="93"/>
    </location>
</feature>
<reference evidence="13" key="1">
    <citation type="journal article" date="2014" name="PLoS Genet.">
        <title>Signature Gene Expression Reveals Novel Clues to the Molecular Mechanisms of Dimorphic Transition in Penicillium marneffei.</title>
        <authorList>
            <person name="Yang E."/>
            <person name="Wang G."/>
            <person name="Cai J."/>
            <person name="Woo P.C."/>
            <person name="Lau S.K."/>
            <person name="Yuen K.-Y."/>
            <person name="Chow W.-N."/>
            <person name="Lin X."/>
        </authorList>
    </citation>
    <scope>NUCLEOTIDE SEQUENCE [LARGE SCALE GENOMIC DNA]</scope>
    <source>
        <strain evidence="13">PM1</strain>
    </source>
</reference>
<keyword evidence="4" id="KW-0256">Endoplasmic reticulum</keyword>
<name>A0A093VTR6_TALMA</name>
<dbReference type="PANTHER" id="PTHR12825">
    <property type="entry name" value="BNIP1-RELATED"/>
    <property type="match status" value="1"/>
</dbReference>
<dbReference type="GO" id="GO:0005789">
    <property type="term" value="C:endoplasmic reticulum membrane"/>
    <property type="evidence" value="ECO:0007669"/>
    <property type="project" value="UniProtKB-SubCell"/>
</dbReference>
<keyword evidence="8 11" id="KW-0472">Membrane</keyword>
<comment type="similarity">
    <text evidence="9">Belongs to the SEC20 family.</text>
</comment>
<evidence type="ECO:0000256" key="3">
    <source>
        <dbReference type="ARBA" id="ARBA00022692"/>
    </source>
</evidence>
<keyword evidence="7" id="KW-0175">Coiled coil</keyword>
<keyword evidence="6 11" id="KW-1133">Transmembrane helix</keyword>
<evidence type="ECO:0000256" key="9">
    <source>
        <dbReference type="ARBA" id="ARBA00037934"/>
    </source>
</evidence>
<dbReference type="EMBL" id="JPOX01000008">
    <property type="protein sequence ID" value="KFX49991.1"/>
    <property type="molecule type" value="Genomic_DNA"/>
</dbReference>
<dbReference type="AlphaFoldDB" id="A0A093VTR6"/>
<keyword evidence="2" id="KW-0813">Transport</keyword>
<evidence type="ECO:0000256" key="11">
    <source>
        <dbReference type="SAM" id="Phobius"/>
    </source>
</evidence>
<protein>
    <submittedName>
        <fullName evidence="13">Protein transport protein sec20</fullName>
    </submittedName>
</protein>
<evidence type="ECO:0000256" key="1">
    <source>
        <dbReference type="ARBA" id="ARBA00004163"/>
    </source>
</evidence>
<feature type="compositionally biased region" description="Basic and acidic residues" evidence="10">
    <location>
        <begin position="363"/>
        <end position="383"/>
    </location>
</feature>
<evidence type="ECO:0000313" key="13">
    <source>
        <dbReference type="EMBL" id="KFX49991.1"/>
    </source>
</evidence>
<gene>
    <name evidence="13" type="ORF">GQ26_0081830</name>
</gene>
<dbReference type="Pfam" id="PF03908">
    <property type="entry name" value="Sec20"/>
    <property type="match status" value="1"/>
</dbReference>
<sequence length="383" mass="42651">MSTLHALQSRLKETSNALNETKPLIDRLRNFTHAIGQGDEARLELGAEIHSRLKHVEDDIEILNVEVQGLEVATSQQSKRKPTSDVNGGEKDAEKKRVIGIAERLAGELRRTRTEFRTAQLQANRNAEAARRKEREMLFTRPSERAETAKGANKFTQNDVVVNASSDVTAALRRTHELMQAELSRSQFAQETLEQSTAALSSLSESYANLDSVLSSTRTLVSSLLRSQKSDTWYLETSFYLLIGTIAWLVFRRLLYGPMWWLAWMPVKTLYNLVASVIGLATISSSVATTTSVVGTGGTAVANVPGGTDTPTIVMDGENAPVMKTYEQISDDIKDEDSVLDKINQMVKGDQPGTQNEAAEEYDGPRNTKKRMWEESEERRDEL</sequence>
<evidence type="ECO:0000256" key="5">
    <source>
        <dbReference type="ARBA" id="ARBA00022892"/>
    </source>
</evidence>
<feature type="transmembrane region" description="Helical" evidence="11">
    <location>
        <begin position="233"/>
        <end position="251"/>
    </location>
</feature>
<dbReference type="GO" id="GO:0005484">
    <property type="term" value="F:SNAP receptor activity"/>
    <property type="evidence" value="ECO:0007669"/>
    <property type="project" value="InterPro"/>
</dbReference>
<keyword evidence="5" id="KW-0931">ER-Golgi transport</keyword>
<feature type="domain" description="Sec20 C-terminal" evidence="12">
    <location>
        <begin position="165"/>
        <end position="254"/>
    </location>
</feature>
<evidence type="ECO:0000256" key="10">
    <source>
        <dbReference type="SAM" id="MobiDB-lite"/>
    </source>
</evidence>
<evidence type="ECO:0000256" key="4">
    <source>
        <dbReference type="ARBA" id="ARBA00022824"/>
    </source>
</evidence>